<dbReference type="RefSeq" id="WP_155360672.1">
    <property type="nucleotide sequence ID" value="NZ_BAAAHL010000014.1"/>
</dbReference>
<accession>A0A5M3X1G8</accession>
<dbReference type="EMBL" id="BLAE01000078">
    <property type="protein sequence ID" value="GES15565.1"/>
    <property type="molecule type" value="Genomic_DNA"/>
</dbReference>
<keyword evidence="2" id="KW-1185">Reference proteome</keyword>
<sequence>MDEVRRVLQQAAEVEALAVVFDRYAAQLAETFQRIPTARGESMRYWTGPAALRFADQSRVLDNGIGELVHACQTTARNLRRRAGQLRDSAIRVPS</sequence>
<evidence type="ECO:0000313" key="2">
    <source>
        <dbReference type="Proteomes" id="UP000331127"/>
    </source>
</evidence>
<dbReference type="Proteomes" id="UP000331127">
    <property type="component" value="Unassembled WGS sequence"/>
</dbReference>
<organism evidence="1 2">
    <name type="scientific">Acrocarpospora macrocephala</name>
    <dbReference type="NCBI Taxonomy" id="150177"/>
    <lineage>
        <taxon>Bacteria</taxon>
        <taxon>Bacillati</taxon>
        <taxon>Actinomycetota</taxon>
        <taxon>Actinomycetes</taxon>
        <taxon>Streptosporangiales</taxon>
        <taxon>Streptosporangiaceae</taxon>
        <taxon>Acrocarpospora</taxon>
    </lineage>
</organism>
<dbReference type="InterPro" id="IPR036689">
    <property type="entry name" value="ESAT-6-like_sf"/>
</dbReference>
<comment type="caution">
    <text evidence="1">The sequence shown here is derived from an EMBL/GenBank/DDBJ whole genome shotgun (WGS) entry which is preliminary data.</text>
</comment>
<dbReference type="Gene3D" id="1.10.287.1060">
    <property type="entry name" value="ESAT-6-like"/>
    <property type="match status" value="1"/>
</dbReference>
<reference evidence="1 2" key="1">
    <citation type="submission" date="2019-10" db="EMBL/GenBank/DDBJ databases">
        <title>Whole genome shotgun sequence of Acrocarpospora macrocephala NBRC 16266.</title>
        <authorList>
            <person name="Ichikawa N."/>
            <person name="Kimura A."/>
            <person name="Kitahashi Y."/>
            <person name="Komaki H."/>
            <person name="Oguchi A."/>
        </authorList>
    </citation>
    <scope>NUCLEOTIDE SEQUENCE [LARGE SCALE GENOMIC DNA]</scope>
    <source>
        <strain evidence="1 2">NBRC 16266</strain>
    </source>
</reference>
<evidence type="ECO:0000313" key="1">
    <source>
        <dbReference type="EMBL" id="GES15565.1"/>
    </source>
</evidence>
<name>A0A5M3X1G8_9ACTN</name>
<evidence type="ECO:0008006" key="3">
    <source>
        <dbReference type="Google" id="ProtNLM"/>
    </source>
</evidence>
<dbReference type="SUPFAM" id="SSF140453">
    <property type="entry name" value="EsxAB dimer-like"/>
    <property type="match status" value="1"/>
</dbReference>
<dbReference type="OrthoDB" id="3538695at2"/>
<gene>
    <name evidence="1" type="ORF">Amac_091620</name>
</gene>
<dbReference type="AlphaFoldDB" id="A0A5M3X1G8"/>
<protein>
    <recommendedName>
        <fullName evidence="3">ESX-1 secretion-associated protein</fullName>
    </recommendedName>
</protein>
<proteinExistence type="predicted"/>